<feature type="domain" description="Aminoglycoside phosphotransferase" evidence="2">
    <location>
        <begin position="33"/>
        <end position="270"/>
    </location>
</feature>
<evidence type="ECO:0000256" key="1">
    <source>
        <dbReference type="ARBA" id="ARBA00038240"/>
    </source>
</evidence>
<proteinExistence type="inferred from homology"/>
<comment type="similarity">
    <text evidence="1">Belongs to the pseudomonas-type ThrB family.</text>
</comment>
<dbReference type="Pfam" id="PF01636">
    <property type="entry name" value="APH"/>
    <property type="match status" value="1"/>
</dbReference>
<dbReference type="PANTHER" id="PTHR21064">
    <property type="entry name" value="AMINOGLYCOSIDE PHOSPHOTRANSFERASE DOMAIN-CONTAINING PROTEIN-RELATED"/>
    <property type="match status" value="1"/>
</dbReference>
<dbReference type="RefSeq" id="WP_162713644.1">
    <property type="nucleotide sequence ID" value="NZ_JACHXN010000007.1"/>
</dbReference>
<keyword evidence="4" id="KW-1185">Reference proteome</keyword>
<dbReference type="Gene3D" id="3.90.1200.10">
    <property type="match status" value="1"/>
</dbReference>
<dbReference type="SUPFAM" id="SSF56112">
    <property type="entry name" value="Protein kinase-like (PK-like)"/>
    <property type="match status" value="1"/>
</dbReference>
<dbReference type="GO" id="GO:0004413">
    <property type="term" value="F:homoserine kinase activity"/>
    <property type="evidence" value="ECO:0007669"/>
    <property type="project" value="TreeGrafter"/>
</dbReference>
<dbReference type="PANTHER" id="PTHR21064:SF6">
    <property type="entry name" value="AMINOGLYCOSIDE PHOSPHOTRANSFERASE DOMAIN-CONTAINING PROTEIN"/>
    <property type="match status" value="1"/>
</dbReference>
<dbReference type="InterPro" id="IPR050249">
    <property type="entry name" value="Pseudomonas-type_ThrB"/>
</dbReference>
<dbReference type="GO" id="GO:0009088">
    <property type="term" value="P:threonine biosynthetic process"/>
    <property type="evidence" value="ECO:0007669"/>
    <property type="project" value="TreeGrafter"/>
</dbReference>
<dbReference type="EMBL" id="JACHXN010000007">
    <property type="protein sequence ID" value="MBB3146121.1"/>
    <property type="molecule type" value="Genomic_DNA"/>
</dbReference>
<dbReference type="Gene3D" id="3.30.200.20">
    <property type="entry name" value="Phosphorylase Kinase, domain 1"/>
    <property type="match status" value="1"/>
</dbReference>
<gene>
    <name evidence="3" type="ORF">FHS21_002536</name>
</gene>
<evidence type="ECO:0000313" key="3">
    <source>
        <dbReference type="EMBL" id="MBB3146121.1"/>
    </source>
</evidence>
<dbReference type="InterPro" id="IPR002575">
    <property type="entry name" value="Aminoglycoside_PTrfase"/>
</dbReference>
<organism evidence="3 4">
    <name type="scientific">Phyllobacterium trifolii</name>
    <dbReference type="NCBI Taxonomy" id="300193"/>
    <lineage>
        <taxon>Bacteria</taxon>
        <taxon>Pseudomonadati</taxon>
        <taxon>Pseudomonadota</taxon>
        <taxon>Alphaproteobacteria</taxon>
        <taxon>Hyphomicrobiales</taxon>
        <taxon>Phyllobacteriaceae</taxon>
        <taxon>Phyllobacterium</taxon>
    </lineage>
</organism>
<name>A0A839UBQ9_9HYPH</name>
<reference evidence="3 4" key="1">
    <citation type="submission" date="2020-08" db="EMBL/GenBank/DDBJ databases">
        <title>Genomic Encyclopedia of Type Strains, Phase III (KMG-III): the genomes of soil and plant-associated and newly described type strains.</title>
        <authorList>
            <person name="Whitman W."/>
        </authorList>
    </citation>
    <scope>NUCLEOTIDE SEQUENCE [LARGE SCALE GENOMIC DNA]</scope>
    <source>
        <strain evidence="3 4">CECT 7015</strain>
    </source>
</reference>
<comment type="caution">
    <text evidence="3">The sequence shown here is derived from an EMBL/GenBank/DDBJ whole genome shotgun (WGS) entry which is preliminary data.</text>
</comment>
<keyword evidence="3" id="KW-0808">Transferase</keyword>
<evidence type="ECO:0000259" key="2">
    <source>
        <dbReference type="Pfam" id="PF01636"/>
    </source>
</evidence>
<sequence>MTTTTIQYSTPHVDTITALLRDRYDLPEPLTVRFLRRGFNDSFEVRTGSKTLGVLRLSGSRVSPESVKSETNFLAFLDKNKLPIAAPIPTHSGELSTQIETPDGMRSVVLFHYVDGDEPGHHSAEDAKAQGITMARIHAAAGTFPHWNVGGHRLDLDHLLHHPLASVLALELLDDVARKSLSALASRLSSAVAAIGGLTWVRCHGDCHGGNARIARDGPLKGQAIFFDFDDGGPGFLAYDLAVFLWSVSLQREGYSQWHAFIEGYRSVRPIDPIDLEATHLFVPIRHFWLLGNYAIKTVEWGSELVSAKWLARQTEYMLKWEQDKLLPSVLLTPS</sequence>
<accession>A0A839UBQ9</accession>
<evidence type="ECO:0000313" key="4">
    <source>
        <dbReference type="Proteomes" id="UP000554520"/>
    </source>
</evidence>
<keyword evidence="3" id="KW-0418">Kinase</keyword>
<dbReference type="AlphaFoldDB" id="A0A839UBQ9"/>
<dbReference type="Proteomes" id="UP000554520">
    <property type="component" value="Unassembled WGS sequence"/>
</dbReference>
<dbReference type="InterPro" id="IPR011009">
    <property type="entry name" value="Kinase-like_dom_sf"/>
</dbReference>
<protein>
    <submittedName>
        <fullName evidence="3">Ser/Thr protein kinase RdoA (MazF antagonist)</fullName>
    </submittedName>
</protein>